<keyword evidence="5 10" id="KW-0031">Aminopeptidase</keyword>
<proteinExistence type="inferred from homology"/>
<protein>
    <submittedName>
        <fullName evidence="10">Aminopeptidase</fullName>
    </submittedName>
</protein>
<evidence type="ECO:0000256" key="3">
    <source>
        <dbReference type="ARBA" id="ARBA00001947"/>
    </source>
</evidence>
<evidence type="ECO:0000256" key="4">
    <source>
        <dbReference type="ARBA" id="ARBA00008236"/>
    </source>
</evidence>
<comment type="caution">
    <text evidence="10">The sequence shown here is derived from an EMBL/GenBank/DDBJ whole genome shotgun (WGS) entry which is preliminary data.</text>
</comment>
<dbReference type="Pfam" id="PF02073">
    <property type="entry name" value="Peptidase_M29"/>
    <property type="match status" value="1"/>
</dbReference>
<dbReference type="GO" id="GO:0006508">
    <property type="term" value="P:proteolysis"/>
    <property type="evidence" value="ECO:0007669"/>
    <property type="project" value="UniProtKB-KW"/>
</dbReference>
<keyword evidence="6" id="KW-0645">Protease</keyword>
<evidence type="ECO:0000256" key="5">
    <source>
        <dbReference type="ARBA" id="ARBA00022438"/>
    </source>
</evidence>
<dbReference type="EMBL" id="SIJB01000023">
    <property type="protein sequence ID" value="NBI29294.1"/>
    <property type="molecule type" value="Genomic_DNA"/>
</dbReference>
<keyword evidence="7" id="KW-0479">Metal-binding</keyword>
<comment type="similarity">
    <text evidence="4">Belongs to the peptidase M29 family.</text>
</comment>
<evidence type="ECO:0000256" key="8">
    <source>
        <dbReference type="ARBA" id="ARBA00022801"/>
    </source>
</evidence>
<dbReference type="GO" id="GO:0046872">
    <property type="term" value="F:metal ion binding"/>
    <property type="evidence" value="ECO:0007669"/>
    <property type="project" value="UniProtKB-KW"/>
</dbReference>
<evidence type="ECO:0000256" key="1">
    <source>
        <dbReference type="ARBA" id="ARBA00001941"/>
    </source>
</evidence>
<dbReference type="InterPro" id="IPR035097">
    <property type="entry name" value="M29_N-terminal"/>
</dbReference>
<sequence length="410" mass="46125">MTQFERNLEKYVEIALKNGVNIQKGQKLLIRCDLGDADFVRLLTKKAYELGAKDVIVDWRDSQMTRIKFDLAPIESFQDFPTWKADGHTKLVEEGTALLSIVSEDPDLLKGVDSKKIASFQKAAGKAYKKFGEYIQADKTSWNLLATPSKAWAAKVFPDLPEDEQVAKLWDVIFKIARVDVDDPIQAWKKHDEQLHNKADFLNEKKYKYLHYEAPGTKLTIELHEKHLWTGGSSKSEQGIEFFANIPTEEVFTLPLKTGVDGYVSSTKPLSYGGNLIDNFKITFENGKIVDFEAESGYDTLKSLIETDEGAHFLGEIALVPHDSPISNSNLIFYNTLFDENASNHLAIGRAYAFNLEGGTKMTREELDKLGANDSIVHEDFMIGSAEMNINGETADGKREPLFRNGNWAL</sequence>
<dbReference type="AlphaFoldDB" id="A0A6N9Q3M1"/>
<evidence type="ECO:0000256" key="9">
    <source>
        <dbReference type="ARBA" id="ARBA00023049"/>
    </source>
</evidence>
<evidence type="ECO:0000256" key="2">
    <source>
        <dbReference type="ARBA" id="ARBA00001946"/>
    </source>
</evidence>
<accession>A0A6N9Q3M1</accession>
<comment type="cofactor">
    <cofactor evidence="3">
        <name>Zn(2+)</name>
        <dbReference type="ChEBI" id="CHEBI:29105"/>
    </cofactor>
</comment>
<dbReference type="OrthoDB" id="9803993at2"/>
<name>A0A6N9Q3M1_9BACL</name>
<keyword evidence="9" id="KW-0482">Metalloprotease</keyword>
<dbReference type="GO" id="GO:0004177">
    <property type="term" value="F:aminopeptidase activity"/>
    <property type="evidence" value="ECO:0007669"/>
    <property type="project" value="UniProtKB-KW"/>
</dbReference>
<dbReference type="Gene3D" id="3.40.1830.10">
    <property type="entry name" value="Thermophilic metalloprotease (M29)"/>
    <property type="match status" value="1"/>
</dbReference>
<dbReference type="GO" id="GO:0008237">
    <property type="term" value="F:metallopeptidase activity"/>
    <property type="evidence" value="ECO:0007669"/>
    <property type="project" value="UniProtKB-KW"/>
</dbReference>
<dbReference type="PRINTS" id="PR00919">
    <property type="entry name" value="THERMOPTASE"/>
</dbReference>
<dbReference type="InterPro" id="IPR052170">
    <property type="entry name" value="M29_Exopeptidase"/>
</dbReference>
<reference evidence="10 11" key="1">
    <citation type="submission" date="2019-01" db="EMBL/GenBank/DDBJ databases">
        <title>Chengkuizengella sp. nov., isolated from deep-sea sediment of East Pacific Ocean.</title>
        <authorList>
            <person name="Yang J."/>
            <person name="Lai Q."/>
            <person name="Shao Z."/>
        </authorList>
    </citation>
    <scope>NUCLEOTIDE SEQUENCE [LARGE SCALE GENOMIC DNA]</scope>
    <source>
        <strain evidence="10 11">YPA3-1-1</strain>
    </source>
</reference>
<keyword evidence="8" id="KW-0378">Hydrolase</keyword>
<gene>
    <name evidence="10" type="ORF">ERL59_10015</name>
</gene>
<dbReference type="InterPro" id="IPR000787">
    <property type="entry name" value="Peptidase_M29"/>
</dbReference>
<evidence type="ECO:0000256" key="6">
    <source>
        <dbReference type="ARBA" id="ARBA00022670"/>
    </source>
</evidence>
<organism evidence="10 11">
    <name type="scientific">Chengkuizengella marina</name>
    <dbReference type="NCBI Taxonomy" id="2507566"/>
    <lineage>
        <taxon>Bacteria</taxon>
        <taxon>Bacillati</taxon>
        <taxon>Bacillota</taxon>
        <taxon>Bacilli</taxon>
        <taxon>Bacillales</taxon>
        <taxon>Paenibacillaceae</taxon>
        <taxon>Chengkuizengella</taxon>
    </lineage>
</organism>
<evidence type="ECO:0000313" key="11">
    <source>
        <dbReference type="Proteomes" id="UP000448943"/>
    </source>
</evidence>
<comment type="cofactor">
    <cofactor evidence="2">
        <name>Mg(2+)</name>
        <dbReference type="ChEBI" id="CHEBI:18420"/>
    </cofactor>
</comment>
<dbReference type="PANTHER" id="PTHR34448">
    <property type="entry name" value="AMINOPEPTIDASE"/>
    <property type="match status" value="1"/>
</dbReference>
<dbReference type="Proteomes" id="UP000448943">
    <property type="component" value="Unassembled WGS sequence"/>
</dbReference>
<keyword evidence="11" id="KW-1185">Reference proteome</keyword>
<comment type="cofactor">
    <cofactor evidence="1">
        <name>Co(2+)</name>
        <dbReference type="ChEBI" id="CHEBI:48828"/>
    </cofactor>
</comment>
<dbReference type="SUPFAM" id="SSF144052">
    <property type="entry name" value="Thermophilic metalloprotease-like"/>
    <property type="match status" value="1"/>
</dbReference>
<dbReference type="RefSeq" id="WP_160646090.1">
    <property type="nucleotide sequence ID" value="NZ_SIJB01000023.1"/>
</dbReference>
<evidence type="ECO:0000313" key="10">
    <source>
        <dbReference type="EMBL" id="NBI29294.1"/>
    </source>
</evidence>
<evidence type="ECO:0000256" key="7">
    <source>
        <dbReference type="ARBA" id="ARBA00022723"/>
    </source>
</evidence>
<dbReference type="PANTHER" id="PTHR34448:SF3">
    <property type="entry name" value="AMINOPEPTIDASE AMPS"/>
    <property type="match status" value="1"/>
</dbReference>